<sequence>MLCLFLIACWAGLLLSITGKGERTKEASNGEAKFRVLRGLNTLGLRQKQRHGHGVSPAPAPARALTCLRFTRTRDCRCPGKLPTSTRGGMPRCRGRARRGTARQAMASAGARRKACSWSSSLRWPRCQGRRWFSSPIPVVFLRCRRFQGNLT</sequence>
<feature type="chain" id="PRO_5020661459" evidence="1">
    <location>
        <begin position="17"/>
        <end position="152"/>
    </location>
</feature>
<evidence type="ECO:0000313" key="2">
    <source>
        <dbReference type="EMBL" id="TKW36535.1"/>
    </source>
</evidence>
<dbReference type="Proteomes" id="UP000298652">
    <property type="component" value="Chromosome 2"/>
</dbReference>
<keyword evidence="1" id="KW-0732">Signal</keyword>
<evidence type="ECO:0000256" key="1">
    <source>
        <dbReference type="SAM" id="SignalP"/>
    </source>
</evidence>
<dbReference type="Gramene" id="TKW36535">
    <property type="protein sequence ID" value="TKW36535"/>
    <property type="gene ID" value="SEVIR_2G446700v2"/>
</dbReference>
<name>A0A4U6W487_SETVI</name>
<dbReference type="AlphaFoldDB" id="A0A4U6W487"/>
<protein>
    <submittedName>
        <fullName evidence="2">Uncharacterized protein</fullName>
    </submittedName>
</protein>
<dbReference type="EMBL" id="CM016553">
    <property type="protein sequence ID" value="TKW36535.1"/>
    <property type="molecule type" value="Genomic_DNA"/>
</dbReference>
<gene>
    <name evidence="2" type="ORF">SEVIR_2G446700v2</name>
</gene>
<organism evidence="2 3">
    <name type="scientific">Setaria viridis</name>
    <name type="common">Green bristlegrass</name>
    <name type="synonym">Setaria italica subsp. viridis</name>
    <dbReference type="NCBI Taxonomy" id="4556"/>
    <lineage>
        <taxon>Eukaryota</taxon>
        <taxon>Viridiplantae</taxon>
        <taxon>Streptophyta</taxon>
        <taxon>Embryophyta</taxon>
        <taxon>Tracheophyta</taxon>
        <taxon>Spermatophyta</taxon>
        <taxon>Magnoliopsida</taxon>
        <taxon>Liliopsida</taxon>
        <taxon>Poales</taxon>
        <taxon>Poaceae</taxon>
        <taxon>PACMAD clade</taxon>
        <taxon>Panicoideae</taxon>
        <taxon>Panicodae</taxon>
        <taxon>Paniceae</taxon>
        <taxon>Cenchrinae</taxon>
        <taxon>Setaria</taxon>
    </lineage>
</organism>
<keyword evidence="3" id="KW-1185">Reference proteome</keyword>
<feature type="signal peptide" evidence="1">
    <location>
        <begin position="1"/>
        <end position="16"/>
    </location>
</feature>
<proteinExistence type="predicted"/>
<accession>A0A4U6W487</accession>
<reference evidence="2" key="1">
    <citation type="submission" date="2019-03" db="EMBL/GenBank/DDBJ databases">
        <title>WGS assembly of Setaria viridis.</title>
        <authorList>
            <person name="Huang P."/>
            <person name="Jenkins J."/>
            <person name="Grimwood J."/>
            <person name="Barry K."/>
            <person name="Healey A."/>
            <person name="Mamidi S."/>
            <person name="Sreedasyam A."/>
            <person name="Shu S."/>
            <person name="Feldman M."/>
            <person name="Wu J."/>
            <person name="Yu Y."/>
            <person name="Chen C."/>
            <person name="Johnson J."/>
            <person name="Rokhsar D."/>
            <person name="Baxter I."/>
            <person name="Schmutz J."/>
            <person name="Brutnell T."/>
            <person name="Kellogg E."/>
        </authorList>
    </citation>
    <scope>NUCLEOTIDE SEQUENCE [LARGE SCALE GENOMIC DNA]</scope>
</reference>
<evidence type="ECO:0000313" key="3">
    <source>
        <dbReference type="Proteomes" id="UP000298652"/>
    </source>
</evidence>